<organism evidence="2 3">
    <name type="scientific">Asaccharospora irregularis DSM 2635</name>
    <dbReference type="NCBI Taxonomy" id="1121321"/>
    <lineage>
        <taxon>Bacteria</taxon>
        <taxon>Bacillati</taxon>
        <taxon>Bacillota</taxon>
        <taxon>Clostridia</taxon>
        <taxon>Peptostreptococcales</taxon>
        <taxon>Peptostreptococcaceae</taxon>
        <taxon>Asaccharospora</taxon>
    </lineage>
</organism>
<gene>
    <name evidence="2" type="ORF">SAMN04488530_13814</name>
</gene>
<dbReference type="InterPro" id="IPR032820">
    <property type="entry name" value="ATPase_put"/>
</dbReference>
<accession>A0A1M5S8Z9</accession>
<keyword evidence="1" id="KW-1133">Transmembrane helix</keyword>
<proteinExistence type="predicted"/>
<dbReference type="STRING" id="1121321.SAMN04488530_13814"/>
<feature type="transmembrane region" description="Helical" evidence="1">
    <location>
        <begin position="47"/>
        <end position="65"/>
    </location>
</feature>
<dbReference type="OrthoDB" id="1708087at2"/>
<keyword evidence="3" id="KW-1185">Reference proteome</keyword>
<dbReference type="Pfam" id="PF09527">
    <property type="entry name" value="ATPase_gene1"/>
    <property type="match status" value="1"/>
</dbReference>
<feature type="transmembrane region" description="Helical" evidence="1">
    <location>
        <begin position="12"/>
        <end position="35"/>
    </location>
</feature>
<name>A0A1M5S8Z9_9FIRM</name>
<evidence type="ECO:0000313" key="3">
    <source>
        <dbReference type="Proteomes" id="UP000243255"/>
    </source>
</evidence>
<keyword evidence="1" id="KW-0812">Transmembrane</keyword>
<evidence type="ECO:0000313" key="2">
    <source>
        <dbReference type="EMBL" id="SHH34925.1"/>
    </source>
</evidence>
<protein>
    <submittedName>
        <fullName evidence="2">Putative F0F1-ATPase subunit Ca2+/Mg2+ transporter</fullName>
    </submittedName>
</protein>
<sequence>MSKKNTYVEIVHMLSLISQLGLMMIIPILGCTFIGKYLDDKLNTRPVLVLIFLLLGVGGAFNGVYKTLKVYTKRK</sequence>
<dbReference type="Proteomes" id="UP000243255">
    <property type="component" value="Unassembled WGS sequence"/>
</dbReference>
<evidence type="ECO:0000256" key="1">
    <source>
        <dbReference type="SAM" id="Phobius"/>
    </source>
</evidence>
<dbReference type="EMBL" id="FQWX01000038">
    <property type="protein sequence ID" value="SHH34925.1"/>
    <property type="molecule type" value="Genomic_DNA"/>
</dbReference>
<dbReference type="AlphaFoldDB" id="A0A1M5S8Z9"/>
<keyword evidence="1" id="KW-0472">Membrane</keyword>
<reference evidence="3" key="1">
    <citation type="submission" date="2016-11" db="EMBL/GenBank/DDBJ databases">
        <authorList>
            <person name="Varghese N."/>
            <person name="Submissions S."/>
        </authorList>
    </citation>
    <scope>NUCLEOTIDE SEQUENCE [LARGE SCALE GENOMIC DNA]</scope>
    <source>
        <strain evidence="3">DSM 2635</strain>
    </source>
</reference>